<evidence type="ECO:0000256" key="1">
    <source>
        <dbReference type="SAM" id="MobiDB-lite"/>
    </source>
</evidence>
<dbReference type="Proteomes" id="UP001597452">
    <property type="component" value="Unassembled WGS sequence"/>
</dbReference>
<dbReference type="NCBIfam" id="TIGR04087">
    <property type="entry name" value="YqxM_for_SipW"/>
    <property type="match status" value="1"/>
</dbReference>
<organism evidence="2 3">
    <name type="scientific">Piscibacillus salipiscarius</name>
    <dbReference type="NCBI Taxonomy" id="299480"/>
    <lineage>
        <taxon>Bacteria</taxon>
        <taxon>Bacillati</taxon>
        <taxon>Bacillota</taxon>
        <taxon>Bacilli</taxon>
        <taxon>Bacillales</taxon>
        <taxon>Bacillaceae</taxon>
        <taxon>Piscibacillus</taxon>
    </lineage>
</organism>
<dbReference type="EMBL" id="JBHUMZ010000020">
    <property type="protein sequence ID" value="MFD2638927.1"/>
    <property type="molecule type" value="Genomic_DNA"/>
</dbReference>
<feature type="compositionally biased region" description="Low complexity" evidence="1">
    <location>
        <begin position="285"/>
        <end position="295"/>
    </location>
</feature>
<name>A0ABW5QAX5_9BACI</name>
<gene>
    <name evidence="2" type="primary">tapA</name>
    <name evidence="2" type="ORF">ACFSW4_08630</name>
</gene>
<accession>A0ABW5QAX5</accession>
<feature type="region of interest" description="Disordered" evidence="1">
    <location>
        <begin position="171"/>
        <end position="337"/>
    </location>
</feature>
<dbReference type="RefSeq" id="WP_054754759.1">
    <property type="nucleotide sequence ID" value="NZ_JBHUMZ010000020.1"/>
</dbReference>
<dbReference type="InterPro" id="IPR023848">
    <property type="entry name" value="TasA"/>
</dbReference>
<reference evidence="3" key="1">
    <citation type="journal article" date="2019" name="Int. J. Syst. Evol. Microbiol.">
        <title>The Global Catalogue of Microorganisms (GCM) 10K type strain sequencing project: providing services to taxonomists for standard genome sequencing and annotation.</title>
        <authorList>
            <consortium name="The Broad Institute Genomics Platform"/>
            <consortium name="The Broad Institute Genome Sequencing Center for Infectious Disease"/>
            <person name="Wu L."/>
            <person name="Ma J."/>
        </authorList>
    </citation>
    <scope>NUCLEOTIDE SEQUENCE [LARGE SCALE GENOMIC DNA]</scope>
    <source>
        <strain evidence="3">TISTR 1571</strain>
    </source>
</reference>
<sequence>MRKSRLTARRKRELKKSLFIKPLIGLYLLFLFLSSIAGSTEAAFNDVEEISASLKVGWELDEDEKWDKSSLTFDGQKVGGNCDRIYAYVKNGGDGDMEVPWGYQVIKISQGNDGDVIHEGETPLIDSGDSAELAYEGELENGKYKFKFVRPEGHPGGDSGGFSGKIHVTDCADQEEPGEDKEKDSGSPDDVCDENHPGNPQACDDSQQTDEGDGNHQENVSKKESNDSKDKSVEEKQTKEKSKADSENMTEQKEKAPKNTNSGEEQTTQTEEAEDTKDQEKEEQQGTNSAETESTNNKENKESESDEPVEQENNTNVDSEEGNTENSKGDNDESQDN</sequence>
<evidence type="ECO:0000313" key="3">
    <source>
        <dbReference type="Proteomes" id="UP001597452"/>
    </source>
</evidence>
<keyword evidence="3" id="KW-1185">Reference proteome</keyword>
<evidence type="ECO:0000313" key="2">
    <source>
        <dbReference type="EMBL" id="MFD2638927.1"/>
    </source>
</evidence>
<feature type="compositionally biased region" description="Basic and acidic residues" evidence="1">
    <location>
        <begin position="213"/>
        <end position="257"/>
    </location>
</feature>
<comment type="caution">
    <text evidence="2">The sequence shown here is derived from an EMBL/GenBank/DDBJ whole genome shotgun (WGS) entry which is preliminary data.</text>
</comment>
<proteinExistence type="predicted"/>
<protein>
    <submittedName>
        <fullName evidence="2">Amyloid fiber anchoring/assembly protein TapA</fullName>
    </submittedName>
</protein>